<accession>A0A844GDL4</accession>
<protein>
    <submittedName>
        <fullName evidence="2">Glycosyltransferase</fullName>
    </submittedName>
</protein>
<dbReference type="Gene3D" id="3.40.50.2000">
    <property type="entry name" value="Glycogen Phosphorylase B"/>
    <property type="match status" value="1"/>
</dbReference>
<comment type="caution">
    <text evidence="2">The sequence shown here is derived from an EMBL/GenBank/DDBJ whole genome shotgun (WGS) entry which is preliminary data.</text>
</comment>
<reference evidence="2 3" key="1">
    <citation type="submission" date="2019-11" db="EMBL/GenBank/DDBJ databases">
        <title>Draft genome sequence of Paludibacterium sp. dN18-1.</title>
        <authorList>
            <person name="Im W.-T."/>
        </authorList>
    </citation>
    <scope>NUCLEOTIDE SEQUENCE [LARGE SCALE GENOMIC DNA]</scope>
    <source>
        <strain evidence="3">dN 18-1</strain>
    </source>
</reference>
<dbReference type="RefSeq" id="WP_230370162.1">
    <property type="nucleotide sequence ID" value="NZ_WLYX01000001.1"/>
</dbReference>
<name>A0A844GDL4_9NEIS</name>
<feature type="domain" description="Glycosyltransferase subfamily 4-like N-terminal" evidence="1">
    <location>
        <begin position="15"/>
        <end position="171"/>
    </location>
</feature>
<dbReference type="GO" id="GO:0016757">
    <property type="term" value="F:glycosyltransferase activity"/>
    <property type="evidence" value="ECO:0007669"/>
    <property type="project" value="UniProtKB-ARBA"/>
</dbReference>
<dbReference type="Proteomes" id="UP000446658">
    <property type="component" value="Unassembled WGS sequence"/>
</dbReference>
<dbReference type="AlphaFoldDB" id="A0A844GDL4"/>
<evidence type="ECO:0000259" key="1">
    <source>
        <dbReference type="Pfam" id="PF13439"/>
    </source>
</evidence>
<keyword evidence="3" id="KW-1185">Reference proteome</keyword>
<dbReference type="Pfam" id="PF13439">
    <property type="entry name" value="Glyco_transf_4"/>
    <property type="match status" value="1"/>
</dbReference>
<evidence type="ECO:0000313" key="2">
    <source>
        <dbReference type="EMBL" id="MTD33318.1"/>
    </source>
</evidence>
<proteinExistence type="predicted"/>
<dbReference type="InterPro" id="IPR028098">
    <property type="entry name" value="Glyco_trans_4-like_N"/>
</dbReference>
<sequence length="229" mass="25745">MRRLKIVHLIDLAKVGGVESMFADFIQATPPSGLEVEHYTIVDSPELAPRFRDSVAKHSRLLASPKTLGPFKLPRRPYWMRARRRLALIRRCRPDLVIARNQFTDFRVAALKLGCPLIYYEHGMSWYDHSPRQLAGFLPYVTGAIAVSQAARRMLELKHHLQVPIDVCLNPLPTRLLPPATAAGRTLPTNRPLRLGMAARLVPLKAVGLLILAVKKLREQGVQVEALDC</sequence>
<gene>
    <name evidence="2" type="ORF">GKE73_09790</name>
</gene>
<dbReference type="SUPFAM" id="SSF53756">
    <property type="entry name" value="UDP-Glycosyltransferase/glycogen phosphorylase"/>
    <property type="match status" value="1"/>
</dbReference>
<evidence type="ECO:0000313" key="3">
    <source>
        <dbReference type="Proteomes" id="UP000446658"/>
    </source>
</evidence>
<keyword evidence="2" id="KW-0808">Transferase</keyword>
<dbReference type="EMBL" id="WLYX01000001">
    <property type="protein sequence ID" value="MTD33318.1"/>
    <property type="molecule type" value="Genomic_DNA"/>
</dbReference>
<organism evidence="2 3">
    <name type="scientific">Paludibacterium denitrificans</name>
    <dbReference type="NCBI Taxonomy" id="2675226"/>
    <lineage>
        <taxon>Bacteria</taxon>
        <taxon>Pseudomonadati</taxon>
        <taxon>Pseudomonadota</taxon>
        <taxon>Betaproteobacteria</taxon>
        <taxon>Neisseriales</taxon>
        <taxon>Chromobacteriaceae</taxon>
        <taxon>Paludibacterium</taxon>
    </lineage>
</organism>